<dbReference type="GO" id="GO:0005524">
    <property type="term" value="F:ATP binding"/>
    <property type="evidence" value="ECO:0007669"/>
    <property type="project" value="InterPro"/>
</dbReference>
<dbReference type="EMBL" id="HG793135">
    <property type="protein sequence ID" value="CRL18373.1"/>
    <property type="molecule type" value="Genomic_DNA"/>
</dbReference>
<dbReference type="InterPro" id="IPR011009">
    <property type="entry name" value="Kinase-like_dom_sf"/>
</dbReference>
<evidence type="ECO:0000259" key="2">
    <source>
        <dbReference type="PROSITE" id="PS50011"/>
    </source>
</evidence>
<protein>
    <submittedName>
        <fullName evidence="3">Serine/threonine-protein kinase DCLK</fullName>
    </submittedName>
</protein>
<evidence type="ECO:0000256" key="1">
    <source>
        <dbReference type="SAM" id="MobiDB-lite"/>
    </source>
</evidence>
<feature type="compositionally biased region" description="Basic and acidic residues" evidence="1">
    <location>
        <begin position="461"/>
        <end position="475"/>
    </location>
</feature>
<dbReference type="Proteomes" id="UP000053732">
    <property type="component" value="Unassembled WGS sequence"/>
</dbReference>
<dbReference type="Gene3D" id="1.10.510.10">
    <property type="entry name" value="Transferase(Phosphotransferase) domain 1"/>
    <property type="match status" value="1"/>
</dbReference>
<feature type="region of interest" description="Disordered" evidence="1">
    <location>
        <begin position="446"/>
        <end position="510"/>
    </location>
</feature>
<dbReference type="AlphaFoldDB" id="A0A0G4NWB8"/>
<organism evidence="3 4">
    <name type="scientific">Penicillium camemberti (strain FM 013)</name>
    <dbReference type="NCBI Taxonomy" id="1429867"/>
    <lineage>
        <taxon>Eukaryota</taxon>
        <taxon>Fungi</taxon>
        <taxon>Dikarya</taxon>
        <taxon>Ascomycota</taxon>
        <taxon>Pezizomycotina</taxon>
        <taxon>Eurotiomycetes</taxon>
        <taxon>Eurotiomycetidae</taxon>
        <taxon>Eurotiales</taxon>
        <taxon>Aspergillaceae</taxon>
        <taxon>Penicillium</taxon>
    </lineage>
</organism>
<dbReference type="Pfam" id="PF00069">
    <property type="entry name" value="Pkinase"/>
    <property type="match status" value="1"/>
</dbReference>
<feature type="domain" description="Protein kinase" evidence="2">
    <location>
        <begin position="806"/>
        <end position="1143"/>
    </location>
</feature>
<dbReference type="InterPro" id="IPR000719">
    <property type="entry name" value="Prot_kinase_dom"/>
</dbReference>
<dbReference type="PANTHER" id="PTHR35391">
    <property type="entry name" value="C2H2-TYPE DOMAIN-CONTAINING PROTEIN-RELATED"/>
    <property type="match status" value="1"/>
</dbReference>
<evidence type="ECO:0000313" key="4">
    <source>
        <dbReference type="Proteomes" id="UP000053732"/>
    </source>
</evidence>
<reference evidence="3 4" key="1">
    <citation type="journal article" date="2014" name="Nat. Commun.">
        <title>Multiple recent horizontal transfers of a large genomic region in cheese making fungi.</title>
        <authorList>
            <person name="Cheeseman K."/>
            <person name="Ropars J."/>
            <person name="Renault P."/>
            <person name="Dupont J."/>
            <person name="Gouzy J."/>
            <person name="Branca A."/>
            <person name="Abraham A.L."/>
            <person name="Ceppi M."/>
            <person name="Conseiller E."/>
            <person name="Debuchy R."/>
            <person name="Malagnac F."/>
            <person name="Goarin A."/>
            <person name="Silar P."/>
            <person name="Lacoste S."/>
            <person name="Sallet E."/>
            <person name="Bensimon A."/>
            <person name="Giraud T."/>
            <person name="Brygoo Y."/>
        </authorList>
    </citation>
    <scope>NUCLEOTIDE SEQUENCE [LARGE SCALE GENOMIC DNA]</scope>
    <source>
        <strain evidence="4">FM 013</strain>
    </source>
</reference>
<keyword evidence="3" id="KW-0418">Kinase</keyword>
<proteinExistence type="predicted"/>
<dbReference type="SMART" id="SM00220">
    <property type="entry name" value="S_TKc"/>
    <property type="match status" value="1"/>
</dbReference>
<dbReference type="SUPFAM" id="SSF56112">
    <property type="entry name" value="Protein kinase-like (PK-like)"/>
    <property type="match status" value="1"/>
</dbReference>
<evidence type="ECO:0000313" key="3">
    <source>
        <dbReference type="EMBL" id="CRL18373.1"/>
    </source>
</evidence>
<gene>
    <name evidence="3" type="ORF">PCAMFM013_S002g000243</name>
</gene>
<keyword evidence="4" id="KW-1185">Reference proteome</keyword>
<accession>A0A0G4NWB8</accession>
<dbReference type="STRING" id="1429867.A0A0G4NWB8"/>
<feature type="compositionally biased region" description="Basic and acidic residues" evidence="1">
    <location>
        <begin position="491"/>
        <end position="503"/>
    </location>
</feature>
<dbReference type="PROSITE" id="PS50011">
    <property type="entry name" value="PROTEIN_KINASE_DOM"/>
    <property type="match status" value="1"/>
</dbReference>
<name>A0A0G4NWB8_PENC3</name>
<feature type="region of interest" description="Disordered" evidence="1">
    <location>
        <begin position="988"/>
        <end position="1020"/>
    </location>
</feature>
<sequence>MEAMEDNEPIFELAVECEKLYAEQISKLNSEDEPNGATILSDLNQRFAAWAAFLGVFAESNMCLDRRLRHQVEIQDQVLRLLDIMHRNLTYLFEPDGFPEQMEIESSDVPQHLCVNISSLEAISGTIERLNHLGIAIRQSPVTSQITKTRKFAETFDFTSFDEVAHLSLKSLYADASAGLLEQLTQSMTETYAQFLLRKSRQEHLQVPRSQSRTQIPRYPIVEQPTADADAGRPMDIDMHVPQPSKDVTAKALRSPPQTVQIFPHSEPTSLDAQEVQNKFNKMLSPSLKDKTMSILANQVDYPRSAKGSLTCDWCFSPLPAESLKGVKWRQHVNEDHKPYVCISEKCAESLPRFATSTQWFQHMLTTHGQNWHREVHAPSSWACPLCTEEGDNFSKPSDLTVHLEDSHEGTFTEPQIQAIVRQSRFRFPRPRDICPLCCLPIRDQDDPLSKGTGKGSGESSSREPHYMENSEGSHKRSKMETGYTQSDQSSGDRLETITEQRDPNNTVDPCLSSPVSVEVIASHIAAHLQGVMLLTLRLISIDVAMDVSADNQSASGITDHQSSWVGSSDRGLGQEMDSIMDFSLQGGGDIDLENSPPLEAIVPDSEYIDWHGVPRCYKAPLEDNLPLEVVLSKPYNKYKDVCHAICQQIYSIMERRDEEKLCFVTKGTTKKTLHRYNLMRFFRSTLLPGHTPMEQFHITEEDFIRRIDERQLHDFLAILIFASCDIEAARAFTTKLVAKDAWPVLGRSGRTISSLPAGREGLMELFGDQVSTNQFIAKQACFCPVVIRGGEEVRVQNAEDQRLPYLEEQPLGHGASCSVYKVRIAKGHFYDAQIGEANLGVKEVARKDHIIDHRFPAKRYHQLMEILAFSDLFCNNIIQVYGSLRVGSTCSLFMPLAICDLWTYMMESTNRPYTTIEKADIISSAVGLARGLDFLHNRMKKSNTICYHMNISPRNILLFQETHGERTSYIWKLSDFSLAHIVTRPLGKDGETGEGSNWSDDGEPMPDPNRRGERSYLGPESLYSTPSMTAKSDVWSLGSVISIVFAYLEGGSEGVTQYGETRSQHRAADGYDRFFVRGTVFTPIKVHPVVKSWHTGLIDKAHQRDPREGDAVEFILRYLEKKVFVAAPAERDSAMQVEDKLFDTFKRYSNLAKSPGGTQARSFLRRLFSQVP</sequence>
<dbReference type="PANTHER" id="PTHR35391:SF5">
    <property type="entry name" value="DUF6590 DOMAIN-CONTAINING PROTEIN"/>
    <property type="match status" value="1"/>
</dbReference>
<keyword evidence="3" id="KW-0808">Transferase</keyword>
<dbReference type="GO" id="GO:0004672">
    <property type="term" value="F:protein kinase activity"/>
    <property type="evidence" value="ECO:0007669"/>
    <property type="project" value="InterPro"/>
</dbReference>